<dbReference type="Pfam" id="PF04825">
    <property type="entry name" value="Rad21_Rec8_N"/>
    <property type="match status" value="1"/>
</dbReference>
<feature type="compositionally biased region" description="Low complexity" evidence="4">
    <location>
        <begin position="354"/>
        <end position="364"/>
    </location>
</feature>
<dbReference type="EMBL" id="CM007371">
    <property type="protein sequence ID" value="OIW02732.1"/>
    <property type="molecule type" value="Genomic_DNA"/>
</dbReference>
<dbReference type="InterPro" id="IPR006909">
    <property type="entry name" value="Rad21/Rec8_C_eu"/>
</dbReference>
<dbReference type="STRING" id="3871.A0A4P1R5R4"/>
<dbReference type="Pfam" id="PF04824">
    <property type="entry name" value="Rad21_Rec8"/>
    <property type="match status" value="1"/>
</dbReference>
<evidence type="ECO:0000256" key="5">
    <source>
        <dbReference type="SAM" id="Phobius"/>
    </source>
</evidence>
<name>A0A4P1R5R4_LUPAN</name>
<feature type="region of interest" description="Disordered" evidence="4">
    <location>
        <begin position="429"/>
        <end position="448"/>
    </location>
</feature>
<feature type="transmembrane region" description="Helical" evidence="5">
    <location>
        <begin position="56"/>
        <end position="79"/>
    </location>
</feature>
<dbReference type="Gramene" id="OIW02732">
    <property type="protein sequence ID" value="OIW02732"/>
    <property type="gene ID" value="TanjilG_29508"/>
</dbReference>
<feature type="region of interest" description="Disordered" evidence="4">
    <location>
        <begin position="332"/>
        <end position="370"/>
    </location>
</feature>
<comment type="similarity">
    <text evidence="2">Belongs to the rad21 family.</text>
</comment>
<evidence type="ECO:0000256" key="4">
    <source>
        <dbReference type="SAM" id="MobiDB-lite"/>
    </source>
</evidence>
<dbReference type="PANTHER" id="PTHR12585:SF64">
    <property type="entry name" value="SISTER CHROMATID COHESION 1 PROTEIN 1"/>
    <property type="match status" value="1"/>
</dbReference>
<keyword evidence="5" id="KW-0812">Transmembrane</keyword>
<proteinExistence type="inferred from homology"/>
<dbReference type="GO" id="GO:0003682">
    <property type="term" value="F:chromatin binding"/>
    <property type="evidence" value="ECO:0007669"/>
    <property type="project" value="TreeGrafter"/>
</dbReference>
<evidence type="ECO:0000259" key="6">
    <source>
        <dbReference type="Pfam" id="PF04824"/>
    </source>
</evidence>
<keyword evidence="5" id="KW-0472">Membrane</keyword>
<evidence type="ECO:0000256" key="1">
    <source>
        <dbReference type="ARBA" id="ARBA00004123"/>
    </source>
</evidence>
<accession>A0A4P1R5R4</accession>
<dbReference type="InterPro" id="IPR039781">
    <property type="entry name" value="Rad21/Rec8-like"/>
</dbReference>
<dbReference type="GO" id="GO:0051455">
    <property type="term" value="P:spindle attachment to meiosis I kinetochore"/>
    <property type="evidence" value="ECO:0007669"/>
    <property type="project" value="EnsemblPlants"/>
</dbReference>
<gene>
    <name evidence="8" type="ORF">TanjilG_29508</name>
</gene>
<evidence type="ECO:0000256" key="3">
    <source>
        <dbReference type="ARBA" id="ARBA00023242"/>
    </source>
</evidence>
<dbReference type="GO" id="GO:0010032">
    <property type="term" value="P:meiotic chromosome condensation"/>
    <property type="evidence" value="ECO:0007669"/>
    <property type="project" value="EnsemblPlants"/>
</dbReference>
<feature type="domain" description="Rad21/Rec8-like protein N-terminal" evidence="7">
    <location>
        <begin position="1"/>
        <end position="59"/>
    </location>
</feature>
<feature type="domain" description="Rad21/Rec8-like protein C-terminal eukaryotic" evidence="6">
    <location>
        <begin position="523"/>
        <end position="572"/>
    </location>
</feature>
<keyword evidence="5" id="KW-1133">Transmembrane helix</keyword>
<evidence type="ECO:0000256" key="2">
    <source>
        <dbReference type="ARBA" id="ARBA00009870"/>
    </source>
</evidence>
<protein>
    <recommendedName>
        <fullName evidence="10">Rad21/Rec8-like protein N-terminal domain-containing protein</fullName>
    </recommendedName>
</protein>
<dbReference type="SUPFAM" id="SSF46785">
    <property type="entry name" value="Winged helix' DNA-binding domain"/>
    <property type="match status" value="1"/>
</dbReference>
<dbReference type="GO" id="GO:0008278">
    <property type="term" value="C:cohesin complex"/>
    <property type="evidence" value="ECO:0007669"/>
    <property type="project" value="InterPro"/>
</dbReference>
<dbReference type="Gene3D" id="1.10.10.580">
    <property type="entry name" value="Structural maintenance of chromosome 1. Chain E"/>
    <property type="match status" value="1"/>
</dbReference>
<dbReference type="GO" id="GO:0051754">
    <property type="term" value="P:meiotic sister chromatid cohesion, centromeric"/>
    <property type="evidence" value="ECO:0007669"/>
    <property type="project" value="EnsemblPlants"/>
</dbReference>
<feature type="compositionally biased region" description="Low complexity" evidence="4">
    <location>
        <begin position="429"/>
        <end position="441"/>
    </location>
</feature>
<dbReference type="InterPro" id="IPR036390">
    <property type="entry name" value="WH_DNA-bd_sf"/>
</dbReference>
<dbReference type="PANTHER" id="PTHR12585">
    <property type="entry name" value="SCC1 / RAD21 FAMILY MEMBER"/>
    <property type="match status" value="1"/>
</dbReference>
<dbReference type="InterPro" id="IPR023093">
    <property type="entry name" value="ScpA-like_C"/>
</dbReference>
<evidence type="ECO:0000259" key="7">
    <source>
        <dbReference type="Pfam" id="PF04825"/>
    </source>
</evidence>
<sequence>MAATMHAKIDRKKLNKLNIIKICEEILNPKVPMALRLSGILMGGVAIVYERKVKLLYGELLILVLIFNIKTIEFTFIAQQFGRAFLNYIFTFFLILLADDVTRLMVEINEAWKVKNVPDPNVLSKGKSKAKKEAITLPENQEINMGDIEESLQFSNTAPTMGFQHDAYFTMRLDNVNEDLDFNNGAREEEDPSKRLHQVDVENITLFERFESFQANENLYNRFERFDIEGDDETFLNVTSTTFTQIPTTLVPSPPRQDEPSRADISQDHHPEHPVIQHSDEGVKEGQPTNIMSSTKIAKLMKIPPVALISDLYNNETGDIYYPAPLLDLWNKSTQPPHDSPSARASGHHPPEPSFSSPPVVHSEGFMRFPSQDFDGGLDNQFLAPPTEKPRDKVEHAEIFMDELRANLDFGLRAPLISSWKSGDSIHSFGSGSEHGSASHSDIGKGRFTKKRHSLSGNISGGLEPVAENAHVKLPRVSEMDPTPDQGPTQIQPIINQPRDVIADTIQAQMKAHFETPGVPPVESLDILAAGMTRKSAAALFYQTCVLASRDALKVEQKEPYGEILISRGSKM</sequence>
<evidence type="ECO:0000313" key="8">
    <source>
        <dbReference type="EMBL" id="OIW02732.1"/>
    </source>
</evidence>
<feature type="region of interest" description="Disordered" evidence="4">
    <location>
        <begin position="246"/>
        <end position="288"/>
    </location>
</feature>
<comment type="subcellular location">
    <subcellularLocation>
        <location evidence="1">Nucleus</location>
    </subcellularLocation>
</comment>
<dbReference type="GO" id="GO:0005634">
    <property type="term" value="C:nucleus"/>
    <property type="evidence" value="ECO:0007669"/>
    <property type="project" value="UniProtKB-SubCell"/>
</dbReference>
<keyword evidence="3" id="KW-0539">Nucleus</keyword>
<feature type="compositionally biased region" description="Basic and acidic residues" evidence="4">
    <location>
        <begin position="256"/>
        <end position="284"/>
    </location>
</feature>
<dbReference type="AlphaFoldDB" id="A0A4P1R5R4"/>
<reference evidence="8 9" key="1">
    <citation type="journal article" date="2017" name="Plant Biotechnol. J.">
        <title>A comprehensive draft genome sequence for lupin (Lupinus angustifolius), an emerging health food: insights into plant-microbe interactions and legume evolution.</title>
        <authorList>
            <person name="Hane J.K."/>
            <person name="Ming Y."/>
            <person name="Kamphuis L.G."/>
            <person name="Nelson M.N."/>
            <person name="Garg G."/>
            <person name="Atkins C.A."/>
            <person name="Bayer P.E."/>
            <person name="Bravo A."/>
            <person name="Bringans S."/>
            <person name="Cannon S."/>
            <person name="Edwards D."/>
            <person name="Foley R."/>
            <person name="Gao L.L."/>
            <person name="Harrison M.J."/>
            <person name="Huang W."/>
            <person name="Hurgobin B."/>
            <person name="Li S."/>
            <person name="Liu C.W."/>
            <person name="McGrath A."/>
            <person name="Morahan G."/>
            <person name="Murray J."/>
            <person name="Weller J."/>
            <person name="Jian J."/>
            <person name="Singh K.B."/>
        </authorList>
    </citation>
    <scope>NUCLEOTIDE SEQUENCE [LARGE SCALE GENOMIC DNA]</scope>
    <source>
        <strain evidence="9">cv. Tanjil</strain>
        <tissue evidence="8">Whole plant</tissue>
    </source>
</reference>
<organism evidence="8 9">
    <name type="scientific">Lupinus angustifolius</name>
    <name type="common">Narrow-leaved blue lupine</name>
    <dbReference type="NCBI Taxonomy" id="3871"/>
    <lineage>
        <taxon>Eukaryota</taxon>
        <taxon>Viridiplantae</taxon>
        <taxon>Streptophyta</taxon>
        <taxon>Embryophyta</taxon>
        <taxon>Tracheophyta</taxon>
        <taxon>Spermatophyta</taxon>
        <taxon>Magnoliopsida</taxon>
        <taxon>eudicotyledons</taxon>
        <taxon>Gunneridae</taxon>
        <taxon>Pentapetalae</taxon>
        <taxon>rosids</taxon>
        <taxon>fabids</taxon>
        <taxon>Fabales</taxon>
        <taxon>Fabaceae</taxon>
        <taxon>Papilionoideae</taxon>
        <taxon>50 kb inversion clade</taxon>
        <taxon>genistoids sensu lato</taxon>
        <taxon>core genistoids</taxon>
        <taxon>Genisteae</taxon>
        <taxon>Lupinus</taxon>
    </lineage>
</organism>
<evidence type="ECO:0000313" key="9">
    <source>
        <dbReference type="Proteomes" id="UP000188354"/>
    </source>
</evidence>
<evidence type="ECO:0008006" key="10">
    <source>
        <dbReference type="Google" id="ProtNLM"/>
    </source>
</evidence>
<keyword evidence="9" id="KW-1185">Reference proteome</keyword>
<dbReference type="InterPro" id="IPR006910">
    <property type="entry name" value="Rad21_Rec8_N"/>
</dbReference>
<dbReference type="Proteomes" id="UP000188354">
    <property type="component" value="Chromosome LG11"/>
</dbReference>